<dbReference type="InterPro" id="IPR039561">
    <property type="entry name" value="Peptidase_M15C"/>
</dbReference>
<proteinExistence type="predicted"/>
<dbReference type="Proteomes" id="UP001163735">
    <property type="component" value="Segment"/>
</dbReference>
<reference evidence="2" key="1">
    <citation type="submission" date="2022-09" db="EMBL/GenBank/DDBJ databases">
        <authorList>
            <person name="Cebeci A."/>
            <person name="Ture M."/>
            <person name="Alemdag M."/>
            <person name="Altinok I."/>
        </authorList>
    </citation>
    <scope>NUCLEOTIDE SEQUENCE</scope>
</reference>
<name>A0A9E8GA73_9CAUD</name>
<dbReference type="EMBL" id="OP491958">
    <property type="protein sequence ID" value="UZV39665.1"/>
    <property type="molecule type" value="Genomic_DNA"/>
</dbReference>
<protein>
    <recommendedName>
        <fullName evidence="1">Peptidase M15C domain-containing protein</fullName>
    </recommendedName>
</protein>
<gene>
    <name evidence="2" type="ORF">APT65_00062</name>
</gene>
<organism evidence="2 3">
    <name type="scientific">Aeromonas phage APT65</name>
    <dbReference type="NCBI Taxonomy" id="2982914"/>
    <lineage>
        <taxon>Viruses</taxon>
        <taxon>Duplodnaviria</taxon>
        <taxon>Heunggongvirae</taxon>
        <taxon>Uroviricota</taxon>
        <taxon>Caudoviricetes</taxon>
        <taxon>Aquaneticvirus</taxon>
        <taxon>Aquaneticvirus ApT65</taxon>
    </lineage>
</organism>
<dbReference type="GO" id="GO:0008233">
    <property type="term" value="F:peptidase activity"/>
    <property type="evidence" value="ECO:0007669"/>
    <property type="project" value="InterPro"/>
</dbReference>
<dbReference type="Pfam" id="PF13539">
    <property type="entry name" value="Peptidase_M15_4"/>
    <property type="match status" value="1"/>
</dbReference>
<dbReference type="InterPro" id="IPR009045">
    <property type="entry name" value="Zn_M74/Hedgehog-like"/>
</dbReference>
<accession>A0A9E8GA73</accession>
<sequence length="130" mass="14736">MSNVKLGSKSKERLSTVKPELQAVAKKAFETVPFDVTVLEGIRTVERQKELVAKGASKTMNSKHITGDAIDLAPYPIDWNDKSRFNELARHMLNAASELGIKIRWGGDWNMDGDWKDESFYDGPHFELRK</sequence>
<evidence type="ECO:0000313" key="2">
    <source>
        <dbReference type="EMBL" id="UZV39665.1"/>
    </source>
</evidence>
<evidence type="ECO:0000313" key="3">
    <source>
        <dbReference type="Proteomes" id="UP001163735"/>
    </source>
</evidence>
<feature type="domain" description="Peptidase M15C" evidence="1">
    <location>
        <begin position="57"/>
        <end position="128"/>
    </location>
</feature>
<evidence type="ECO:0000259" key="1">
    <source>
        <dbReference type="Pfam" id="PF13539"/>
    </source>
</evidence>
<dbReference type="Gene3D" id="3.30.1380.10">
    <property type="match status" value="1"/>
</dbReference>
<dbReference type="CDD" id="cd14845">
    <property type="entry name" value="L-Ala-D-Glu_peptidase_like"/>
    <property type="match status" value="1"/>
</dbReference>
<keyword evidence="3" id="KW-1185">Reference proteome</keyword>
<dbReference type="SUPFAM" id="SSF55166">
    <property type="entry name" value="Hedgehog/DD-peptidase"/>
    <property type="match status" value="1"/>
</dbReference>